<dbReference type="Proteomes" id="UP000216533">
    <property type="component" value="Unassembled WGS sequence"/>
</dbReference>
<dbReference type="EMBL" id="NMVJ01000009">
    <property type="protein sequence ID" value="OYN89397.1"/>
    <property type="molecule type" value="Genomic_DNA"/>
</dbReference>
<dbReference type="Pfam" id="PF08327">
    <property type="entry name" value="AHSA1"/>
    <property type="match status" value="1"/>
</dbReference>
<dbReference type="InterPro" id="IPR023393">
    <property type="entry name" value="START-like_dom_sf"/>
</dbReference>
<comment type="similarity">
    <text evidence="1">Belongs to the AHA1 family.</text>
</comment>
<evidence type="ECO:0000313" key="3">
    <source>
        <dbReference type="EMBL" id="OYN88048.1"/>
    </source>
</evidence>
<dbReference type="RefSeq" id="WP_094450366.1">
    <property type="nucleotide sequence ID" value="NZ_NMVI01000014.1"/>
</dbReference>
<accession>A0A255ECX5</accession>
<reference evidence="5 6" key="1">
    <citation type="submission" date="2017-07" db="EMBL/GenBank/DDBJ databases">
        <title>Draft whole genome sequences of clinical Proprionibacteriaceae strains.</title>
        <authorList>
            <person name="Bernier A.-M."/>
            <person name="Bernard K."/>
            <person name="Domingo M.-C."/>
        </authorList>
    </citation>
    <scope>NUCLEOTIDE SEQUENCE [LARGE SCALE GENOMIC DNA]</scope>
    <source>
        <strain evidence="4 5">NML 150081</strain>
        <strain evidence="3 6">NML 160184</strain>
    </source>
</reference>
<dbReference type="EMBL" id="NMVI01000014">
    <property type="protein sequence ID" value="OYN88048.1"/>
    <property type="molecule type" value="Genomic_DNA"/>
</dbReference>
<evidence type="ECO:0000259" key="2">
    <source>
        <dbReference type="Pfam" id="PF08327"/>
    </source>
</evidence>
<gene>
    <name evidence="4" type="ORF">CGZ91_10890</name>
    <name evidence="3" type="ORF">CGZ92_05365</name>
</gene>
<dbReference type="AlphaFoldDB" id="A0A255ECX5"/>
<dbReference type="Gene3D" id="3.30.530.20">
    <property type="match status" value="1"/>
</dbReference>
<dbReference type="OrthoDB" id="6624781at2"/>
<evidence type="ECO:0000313" key="6">
    <source>
        <dbReference type="Proteomes" id="UP000216533"/>
    </source>
</evidence>
<dbReference type="InterPro" id="IPR013538">
    <property type="entry name" value="ASHA1/2-like_C"/>
</dbReference>
<comment type="caution">
    <text evidence="4">The sequence shown here is derived from an EMBL/GenBank/DDBJ whole genome shotgun (WGS) entry which is preliminary data.</text>
</comment>
<organism evidence="4 5">
    <name type="scientific">Parenemella sanctibonifatiensis</name>
    <dbReference type="NCBI Taxonomy" id="2016505"/>
    <lineage>
        <taxon>Bacteria</taxon>
        <taxon>Bacillati</taxon>
        <taxon>Actinomycetota</taxon>
        <taxon>Actinomycetes</taxon>
        <taxon>Propionibacteriales</taxon>
        <taxon>Propionibacteriaceae</taxon>
        <taxon>Parenemella</taxon>
    </lineage>
</organism>
<protein>
    <submittedName>
        <fullName evidence="4">Polyketide cyclase</fullName>
    </submittedName>
</protein>
<name>A0A255ECX5_9ACTN</name>
<feature type="domain" description="Activator of Hsp90 ATPase homologue 1/2-like C-terminal" evidence="2">
    <location>
        <begin position="15"/>
        <end position="117"/>
    </location>
</feature>
<keyword evidence="5" id="KW-1185">Reference proteome</keyword>
<evidence type="ECO:0000313" key="4">
    <source>
        <dbReference type="EMBL" id="OYN89397.1"/>
    </source>
</evidence>
<dbReference type="SUPFAM" id="SSF55961">
    <property type="entry name" value="Bet v1-like"/>
    <property type="match status" value="1"/>
</dbReference>
<evidence type="ECO:0000256" key="1">
    <source>
        <dbReference type="ARBA" id="ARBA00006817"/>
    </source>
</evidence>
<evidence type="ECO:0000313" key="5">
    <source>
        <dbReference type="Proteomes" id="UP000216300"/>
    </source>
</evidence>
<sequence length="152" mass="16772">MADDTKKLTVTRTINAPAAEIYDLLTNPHRHSETDASGMVRSLDQGDRLAEVGQVFRINMHHPDMGDYQMDNTVSGLQENKLVAWKPANPGEEPYGLEWAWSLESTDASRTEVTLTYDWSSVTDPKYTPMLPAFDTDLLEGSLATVAAAVEG</sequence>
<dbReference type="Proteomes" id="UP000216300">
    <property type="component" value="Unassembled WGS sequence"/>
</dbReference>
<proteinExistence type="inferred from homology"/>
<accession>A0A255E900</accession>